<dbReference type="PANTHER" id="PTHR33529:SF6">
    <property type="entry name" value="YJGP_YJGQ FAMILY PERMEASE"/>
    <property type="match status" value="1"/>
</dbReference>
<comment type="subcellular location">
    <subcellularLocation>
        <location evidence="1">Cell membrane</location>
        <topology evidence="1">Multi-pass membrane protein</topology>
    </subcellularLocation>
</comment>
<dbReference type="OrthoDB" id="7057792at2"/>
<dbReference type="GO" id="GO:0043190">
    <property type="term" value="C:ATP-binding cassette (ABC) transporter complex"/>
    <property type="evidence" value="ECO:0007669"/>
    <property type="project" value="TreeGrafter"/>
</dbReference>
<keyword evidence="5 6" id="KW-0472">Membrane</keyword>
<gene>
    <name evidence="7" type="ORF">SAMN04487859_103146</name>
</gene>
<evidence type="ECO:0000256" key="6">
    <source>
        <dbReference type="SAM" id="Phobius"/>
    </source>
</evidence>
<dbReference type="AlphaFoldDB" id="A0A1I4ZDI1"/>
<name>A0A1I4ZDI1_9RHOB</name>
<keyword evidence="2" id="KW-1003">Cell membrane</keyword>
<dbReference type="Proteomes" id="UP000198599">
    <property type="component" value="Unassembled WGS sequence"/>
</dbReference>
<sequence length="390" mass="42834">MFFKLDRYLLRNNIGLLVGLIAVALAILMLERLIRITDLIAGSDDALQSAARMIANLLPHYLGMALPGALLIATIITIERLSRSGEIVALMSTGVSLRRILRPYLGLAVVLALVSILISGFLQPVSRYNYRQIVHELKQSSIVTAFKERKFVQFDDKVVWTSKVNFAGRKLGETFIIDTSKDGNYKFITGHTGVLSEDEDSTWTINLQDAMIGDLPAEITTSQGNRLYTAKVTWKMPTPIEGYRDRGDDQRELTLKELLSKSYLASDKTINPAAAQADMHDRLSRAALLIALPLISIVLGLQLGRVARSGGLAVGILLLLVVQKLLEFGLSLAQRGAVPPWAGTWPVVALVAGLAIYTFRRTASGRSAFPALWRVKPKTGNQPTRPETTT</sequence>
<organism evidence="7 8">
    <name type="scientific">Roseovarius lutimaris</name>
    <dbReference type="NCBI Taxonomy" id="1005928"/>
    <lineage>
        <taxon>Bacteria</taxon>
        <taxon>Pseudomonadati</taxon>
        <taxon>Pseudomonadota</taxon>
        <taxon>Alphaproteobacteria</taxon>
        <taxon>Rhodobacterales</taxon>
        <taxon>Roseobacteraceae</taxon>
        <taxon>Roseovarius</taxon>
    </lineage>
</organism>
<evidence type="ECO:0000313" key="8">
    <source>
        <dbReference type="Proteomes" id="UP000198599"/>
    </source>
</evidence>
<protein>
    <submittedName>
        <fullName evidence="7">Lipopolysaccharide export system permease protein</fullName>
    </submittedName>
</protein>
<keyword evidence="4 6" id="KW-1133">Transmembrane helix</keyword>
<feature type="transmembrane region" description="Helical" evidence="6">
    <location>
        <begin position="12"/>
        <end position="30"/>
    </location>
</feature>
<reference evidence="8" key="1">
    <citation type="submission" date="2016-10" db="EMBL/GenBank/DDBJ databases">
        <authorList>
            <person name="Varghese N."/>
            <person name="Submissions S."/>
        </authorList>
    </citation>
    <scope>NUCLEOTIDE SEQUENCE [LARGE SCALE GENOMIC DNA]</scope>
    <source>
        <strain evidence="8">DSM 28463</strain>
    </source>
</reference>
<dbReference type="GO" id="GO:0015920">
    <property type="term" value="P:lipopolysaccharide transport"/>
    <property type="evidence" value="ECO:0007669"/>
    <property type="project" value="TreeGrafter"/>
</dbReference>
<evidence type="ECO:0000256" key="3">
    <source>
        <dbReference type="ARBA" id="ARBA00022692"/>
    </source>
</evidence>
<feature type="transmembrane region" description="Helical" evidence="6">
    <location>
        <begin position="103"/>
        <end position="122"/>
    </location>
</feature>
<dbReference type="InterPro" id="IPR005495">
    <property type="entry name" value="LptG/LptF_permease"/>
</dbReference>
<accession>A0A1I4ZDI1</accession>
<keyword evidence="3 6" id="KW-0812">Transmembrane</keyword>
<evidence type="ECO:0000256" key="2">
    <source>
        <dbReference type="ARBA" id="ARBA00022475"/>
    </source>
</evidence>
<dbReference type="STRING" id="1005928.SAMN04487859_103146"/>
<proteinExistence type="predicted"/>
<feature type="transmembrane region" description="Helical" evidence="6">
    <location>
        <begin position="338"/>
        <end position="359"/>
    </location>
</feature>
<evidence type="ECO:0000256" key="4">
    <source>
        <dbReference type="ARBA" id="ARBA00022989"/>
    </source>
</evidence>
<evidence type="ECO:0000256" key="5">
    <source>
        <dbReference type="ARBA" id="ARBA00023136"/>
    </source>
</evidence>
<dbReference type="RefSeq" id="WP_092834419.1">
    <property type="nucleotide sequence ID" value="NZ_FOVP01000003.1"/>
</dbReference>
<feature type="transmembrane region" description="Helical" evidence="6">
    <location>
        <begin position="286"/>
        <end position="303"/>
    </location>
</feature>
<dbReference type="PANTHER" id="PTHR33529">
    <property type="entry name" value="SLR0882 PROTEIN-RELATED"/>
    <property type="match status" value="1"/>
</dbReference>
<evidence type="ECO:0000256" key="1">
    <source>
        <dbReference type="ARBA" id="ARBA00004651"/>
    </source>
</evidence>
<evidence type="ECO:0000313" key="7">
    <source>
        <dbReference type="EMBL" id="SFN48351.1"/>
    </source>
</evidence>
<keyword evidence="8" id="KW-1185">Reference proteome</keyword>
<dbReference type="Pfam" id="PF03739">
    <property type="entry name" value="LptF_LptG"/>
    <property type="match status" value="1"/>
</dbReference>
<dbReference type="EMBL" id="FOVP01000003">
    <property type="protein sequence ID" value="SFN48351.1"/>
    <property type="molecule type" value="Genomic_DNA"/>
</dbReference>
<feature type="transmembrane region" description="Helical" evidence="6">
    <location>
        <begin position="61"/>
        <end position="82"/>
    </location>
</feature>